<name>A7SZR1_NEMVE</name>
<dbReference type="OMA" id="DKWRIAR"/>
<accession>A7SZR1</accession>
<dbReference type="KEGG" id="nve:5501621"/>
<organism evidence="2 3">
    <name type="scientific">Nematostella vectensis</name>
    <name type="common">Starlet sea anemone</name>
    <dbReference type="NCBI Taxonomy" id="45351"/>
    <lineage>
        <taxon>Eukaryota</taxon>
        <taxon>Metazoa</taxon>
        <taxon>Cnidaria</taxon>
        <taxon>Anthozoa</taxon>
        <taxon>Hexacorallia</taxon>
        <taxon>Actiniaria</taxon>
        <taxon>Edwardsiidae</taxon>
        <taxon>Nematostella</taxon>
    </lineage>
</organism>
<gene>
    <name evidence="2" type="ORF">NEMVEDRAFT_v1g220072</name>
</gene>
<sequence length="269" mass="31552">MRTRNFEQGISMSHTRKSEKRHSLTGAFKSMKVLNSGEDRRLSKSLEKYQKECEKKLRHLTKEQTRLVSLQEGRRKSMSDSMFKSNPNPNVSWSRHVQDFPRAREGTREFASWTQHHNLMTFPKLTISPPKRENKISSEKDVITPGQPRKNTEKISSSVLDSQTRERFVGMRKQTDQDLVPILFPRATPYGRRASVAPNNNFDSKTPRVAMDKWRIARRRLQSCPNIAAWREKHKDERTQLEREIDEVKNCRYLRLPSDSGGEIREEEN</sequence>
<reference evidence="2 3" key="1">
    <citation type="journal article" date="2007" name="Science">
        <title>Sea anemone genome reveals ancestral eumetazoan gene repertoire and genomic organization.</title>
        <authorList>
            <person name="Putnam N.H."/>
            <person name="Srivastava M."/>
            <person name="Hellsten U."/>
            <person name="Dirks B."/>
            <person name="Chapman J."/>
            <person name="Salamov A."/>
            <person name="Terry A."/>
            <person name="Shapiro H."/>
            <person name="Lindquist E."/>
            <person name="Kapitonov V.V."/>
            <person name="Jurka J."/>
            <person name="Genikhovich G."/>
            <person name="Grigoriev I.V."/>
            <person name="Lucas S.M."/>
            <person name="Steele R.E."/>
            <person name="Finnerty J.R."/>
            <person name="Technau U."/>
            <person name="Martindale M.Q."/>
            <person name="Rokhsar D.S."/>
        </authorList>
    </citation>
    <scope>NUCLEOTIDE SEQUENCE [LARGE SCALE GENOMIC DNA]</scope>
    <source>
        <strain evidence="3">CH2 X CH6</strain>
    </source>
</reference>
<feature type="region of interest" description="Disordered" evidence="1">
    <location>
        <begin position="68"/>
        <end position="94"/>
    </location>
</feature>
<feature type="compositionally biased region" description="Polar residues" evidence="1">
    <location>
        <begin position="1"/>
        <end position="13"/>
    </location>
</feature>
<dbReference type="Proteomes" id="UP000001593">
    <property type="component" value="Unassembled WGS sequence"/>
</dbReference>
<dbReference type="HOGENOM" id="CLU_1035483_0_0_1"/>
<dbReference type="InParanoid" id="A7SZR1"/>
<proteinExistence type="predicted"/>
<dbReference type="AlphaFoldDB" id="A7SZR1"/>
<protein>
    <submittedName>
        <fullName evidence="2">Uncharacterized protein</fullName>
    </submittedName>
</protein>
<evidence type="ECO:0000313" key="3">
    <source>
        <dbReference type="Proteomes" id="UP000001593"/>
    </source>
</evidence>
<feature type="region of interest" description="Disordered" evidence="1">
    <location>
        <begin position="1"/>
        <end position="42"/>
    </location>
</feature>
<feature type="compositionally biased region" description="Polar residues" evidence="1">
    <location>
        <begin position="79"/>
        <end position="94"/>
    </location>
</feature>
<keyword evidence="3" id="KW-1185">Reference proteome</keyword>
<dbReference type="EMBL" id="DS469978">
    <property type="protein sequence ID" value="EDO30799.1"/>
    <property type="molecule type" value="Genomic_DNA"/>
</dbReference>
<evidence type="ECO:0000313" key="2">
    <source>
        <dbReference type="EMBL" id="EDO30799.1"/>
    </source>
</evidence>
<evidence type="ECO:0000256" key="1">
    <source>
        <dbReference type="SAM" id="MobiDB-lite"/>
    </source>
</evidence>